<evidence type="ECO:0000313" key="1">
    <source>
        <dbReference type="EMBL" id="VFR96504.1"/>
    </source>
</evidence>
<reference evidence="1" key="1">
    <citation type="submission" date="2019-03" db="EMBL/GenBank/DDBJ databases">
        <authorList>
            <person name="Danneels B."/>
        </authorList>
    </citation>
    <scope>NUCLEOTIDE SEQUENCE</scope>
</reference>
<gene>
    <name evidence="1" type="ORF">RAN3_1880</name>
</gene>
<protein>
    <submittedName>
        <fullName evidence="1">Phage holin</fullName>
    </submittedName>
</protein>
<proteinExistence type="predicted"/>
<sequence length="129" mass="14406">MAKLQSVPAMVQAAPDHGQRITSGSWRAGKTSTQRGYGYRWQQERAEYLRLHPFCVRCLDGLGLARASSGEAVINACGDLGLPVPWADLVDHIIEHRGNPALFWDRGNWQGLCQCHHSGDKQREEAARR</sequence>
<accession>A0A484VFE1</accession>
<dbReference type="EMBL" id="CAADIO010000049">
    <property type="protein sequence ID" value="VFR96504.1"/>
    <property type="molecule type" value="Genomic_DNA"/>
</dbReference>
<dbReference type="AlphaFoldDB" id="A0A484VFE1"/>
<organism evidence="1">
    <name type="scientific">plant metagenome</name>
    <dbReference type="NCBI Taxonomy" id="1297885"/>
    <lineage>
        <taxon>unclassified sequences</taxon>
        <taxon>metagenomes</taxon>
        <taxon>organismal metagenomes</taxon>
    </lineage>
</organism>
<name>A0A484VFE1_9ZZZZ</name>